<dbReference type="GO" id="GO:0005815">
    <property type="term" value="C:microtubule organizing center"/>
    <property type="evidence" value="ECO:0007669"/>
    <property type="project" value="TreeGrafter"/>
</dbReference>
<evidence type="ECO:0000313" key="9">
    <source>
        <dbReference type="Proteomes" id="UP000694866"/>
    </source>
</evidence>
<dbReference type="PANTHER" id="PTHR13376">
    <property type="entry name" value="INTRAFLAGELLAR TRANSPORT PROTEIN 46 HOMOLOG"/>
    <property type="match status" value="1"/>
</dbReference>
<organism evidence="9 10">
    <name type="scientific">Fopius arisanus</name>
    <dbReference type="NCBI Taxonomy" id="64838"/>
    <lineage>
        <taxon>Eukaryota</taxon>
        <taxon>Metazoa</taxon>
        <taxon>Ecdysozoa</taxon>
        <taxon>Arthropoda</taxon>
        <taxon>Hexapoda</taxon>
        <taxon>Insecta</taxon>
        <taxon>Pterygota</taxon>
        <taxon>Neoptera</taxon>
        <taxon>Endopterygota</taxon>
        <taxon>Hymenoptera</taxon>
        <taxon>Apocrita</taxon>
        <taxon>Ichneumonoidea</taxon>
        <taxon>Braconidae</taxon>
        <taxon>Opiinae</taxon>
        <taxon>Fopius</taxon>
    </lineage>
</organism>
<evidence type="ECO:0000256" key="3">
    <source>
        <dbReference type="ARBA" id="ARBA00017206"/>
    </source>
</evidence>
<dbReference type="GO" id="GO:0031514">
    <property type="term" value="C:motile cilium"/>
    <property type="evidence" value="ECO:0007669"/>
    <property type="project" value="TreeGrafter"/>
</dbReference>
<dbReference type="PANTHER" id="PTHR13376:SF0">
    <property type="entry name" value="INTRAFLAGELLAR TRANSPORT PROTEIN 46 HOMOLOG"/>
    <property type="match status" value="1"/>
</dbReference>
<accession>A0A9R1SWI1</accession>
<dbReference type="GO" id="GO:0042073">
    <property type="term" value="P:intraciliary transport"/>
    <property type="evidence" value="ECO:0007669"/>
    <property type="project" value="InterPro"/>
</dbReference>
<keyword evidence="5" id="KW-0969">Cilium</keyword>
<sequence>MDVEEKSSEEEDTPQNISAFTKYDESIIVTNAEEIKSPVYNRTITMKNSKNPSSDISDDLDINSTSGPAFRMLSTHEESFQPASGVGSDPSDSEETDDDDIEGTNVKKPIELYDAKEFDELDVSTEVRELFQNITRYTPQKMELSYKVAPYIPDFIPAVGDIDAFIKVPRPDGVDNKIGLIVLDEPCANQSEPAVLHLQLRSQSKSSDTRQQVVIKRIEEAEKNRKSIEKWIDDLNILHRSKHPPAVRLSEPMPDIDSLMQQWPSEVENTLNDTQLDLTKFDCDLPHLVDIVCNLMDIPVKPETRLESLYTLFSLFLEVRDIKDSTSFSV</sequence>
<dbReference type="CTD" id="56912"/>
<dbReference type="Proteomes" id="UP000694866">
    <property type="component" value="Unplaced"/>
</dbReference>
<evidence type="ECO:0000256" key="1">
    <source>
        <dbReference type="ARBA" id="ARBA00004120"/>
    </source>
</evidence>
<dbReference type="InterPro" id="IPR022088">
    <property type="entry name" value="Intraflagellar_transp_cmplxB"/>
</dbReference>
<keyword evidence="6" id="KW-0206">Cytoskeleton</keyword>
<dbReference type="KEGG" id="fas:105263744"/>
<comment type="subcellular location">
    <subcellularLocation>
        <location evidence="1">Cytoplasm</location>
        <location evidence="1">Cytoskeleton</location>
        <location evidence="1">Cilium basal body</location>
    </subcellularLocation>
</comment>
<proteinExistence type="inferred from homology"/>
<gene>
    <name evidence="10" type="primary">IFT46</name>
</gene>
<keyword evidence="7" id="KW-0966">Cell projection</keyword>
<evidence type="ECO:0000256" key="8">
    <source>
        <dbReference type="SAM" id="MobiDB-lite"/>
    </source>
</evidence>
<evidence type="ECO:0000256" key="2">
    <source>
        <dbReference type="ARBA" id="ARBA00007700"/>
    </source>
</evidence>
<keyword evidence="9" id="KW-1185">Reference proteome</keyword>
<evidence type="ECO:0000256" key="5">
    <source>
        <dbReference type="ARBA" id="ARBA00023069"/>
    </source>
</evidence>
<keyword evidence="4" id="KW-0963">Cytoplasm</keyword>
<feature type="region of interest" description="Disordered" evidence="8">
    <location>
        <begin position="1"/>
        <end position="24"/>
    </location>
</feature>
<dbReference type="Pfam" id="PF12317">
    <property type="entry name" value="IFT46_B_C"/>
    <property type="match status" value="1"/>
</dbReference>
<dbReference type="GO" id="GO:0060271">
    <property type="term" value="P:cilium assembly"/>
    <property type="evidence" value="ECO:0007669"/>
    <property type="project" value="TreeGrafter"/>
</dbReference>
<feature type="compositionally biased region" description="Polar residues" evidence="8">
    <location>
        <begin position="42"/>
        <end position="52"/>
    </location>
</feature>
<dbReference type="OrthoDB" id="2119217at2759"/>
<name>A0A9R1SWI1_9HYME</name>
<evidence type="ECO:0000313" key="10">
    <source>
        <dbReference type="RefSeq" id="XP_011298442.1"/>
    </source>
</evidence>
<evidence type="ECO:0000256" key="4">
    <source>
        <dbReference type="ARBA" id="ARBA00022490"/>
    </source>
</evidence>
<evidence type="ECO:0000256" key="7">
    <source>
        <dbReference type="ARBA" id="ARBA00023273"/>
    </source>
</evidence>
<comment type="similarity">
    <text evidence="2">Belongs to the IFT46 family.</text>
</comment>
<reference evidence="10" key="1">
    <citation type="submission" date="2025-08" db="UniProtKB">
        <authorList>
            <consortium name="RefSeq"/>
        </authorList>
    </citation>
    <scope>IDENTIFICATION</scope>
    <source>
        <strain evidence="10">USDA-PBARC FA_bdor</strain>
        <tissue evidence="10">Whole organism</tissue>
    </source>
</reference>
<evidence type="ECO:0000256" key="6">
    <source>
        <dbReference type="ARBA" id="ARBA00023212"/>
    </source>
</evidence>
<dbReference type="AlphaFoldDB" id="A0A9R1SWI1"/>
<feature type="compositionally biased region" description="Acidic residues" evidence="8">
    <location>
        <begin position="91"/>
        <end position="102"/>
    </location>
</feature>
<dbReference type="GO" id="GO:0030992">
    <property type="term" value="C:intraciliary transport particle B"/>
    <property type="evidence" value="ECO:0007669"/>
    <property type="project" value="TreeGrafter"/>
</dbReference>
<feature type="region of interest" description="Disordered" evidence="8">
    <location>
        <begin position="42"/>
        <end position="108"/>
    </location>
</feature>
<protein>
    <recommendedName>
        <fullName evidence="3">Intraflagellar transport protein 46 homolog</fullName>
    </recommendedName>
</protein>
<dbReference type="GeneID" id="105263744"/>
<dbReference type="RefSeq" id="XP_011298442.1">
    <property type="nucleotide sequence ID" value="XM_011300140.1"/>
</dbReference>